<comment type="caution">
    <text evidence="3">The sequence shown here is derived from an EMBL/GenBank/DDBJ whole genome shotgun (WGS) entry which is preliminary data.</text>
</comment>
<reference evidence="3" key="2">
    <citation type="submission" date="2023-05" db="EMBL/GenBank/DDBJ databases">
        <authorList>
            <person name="Fouks B."/>
        </authorList>
    </citation>
    <scope>NUCLEOTIDE SEQUENCE</scope>
    <source>
        <strain evidence="3">Stay&amp;Tobe</strain>
        <tissue evidence="3">Testes</tissue>
    </source>
</reference>
<feature type="domain" description="Neurotransmitter-gated ion-channel transmembrane" evidence="2">
    <location>
        <begin position="67"/>
        <end position="159"/>
    </location>
</feature>
<dbReference type="CDD" id="cd19049">
    <property type="entry name" value="LGIC_TM_anion"/>
    <property type="match status" value="1"/>
</dbReference>
<reference evidence="3" key="1">
    <citation type="journal article" date="2023" name="IScience">
        <title>Live-bearing cockroach genome reveals convergent evolutionary mechanisms linked to viviparity in insects and beyond.</title>
        <authorList>
            <person name="Fouks B."/>
            <person name="Harrison M.C."/>
            <person name="Mikhailova A.A."/>
            <person name="Marchal E."/>
            <person name="English S."/>
            <person name="Carruthers M."/>
            <person name="Jennings E.C."/>
            <person name="Chiamaka E.L."/>
            <person name="Frigard R.A."/>
            <person name="Pippel M."/>
            <person name="Attardo G.M."/>
            <person name="Benoit J.B."/>
            <person name="Bornberg-Bauer E."/>
            <person name="Tobe S.S."/>
        </authorList>
    </citation>
    <scope>NUCLEOTIDE SEQUENCE</scope>
    <source>
        <strain evidence="3">Stay&amp;Tobe</strain>
    </source>
</reference>
<dbReference type="GO" id="GO:0004888">
    <property type="term" value="F:transmembrane signaling receptor activity"/>
    <property type="evidence" value="ECO:0007669"/>
    <property type="project" value="InterPro"/>
</dbReference>
<dbReference type="PANTHER" id="PTHR18945">
    <property type="entry name" value="NEUROTRANSMITTER GATED ION CHANNEL"/>
    <property type="match status" value="1"/>
</dbReference>
<dbReference type="PRINTS" id="PR00253">
    <property type="entry name" value="GABAARECEPTR"/>
</dbReference>
<keyword evidence="1" id="KW-1133">Transmembrane helix</keyword>
<proteinExistence type="predicted"/>
<keyword evidence="1" id="KW-0472">Membrane</keyword>
<feature type="transmembrane region" description="Helical" evidence="1">
    <location>
        <begin position="215"/>
        <end position="234"/>
    </location>
</feature>
<keyword evidence="1" id="KW-0812">Transmembrane</keyword>
<dbReference type="InterPro" id="IPR006029">
    <property type="entry name" value="Neurotrans-gated_channel_TM"/>
</dbReference>
<gene>
    <name evidence="3" type="ORF">L9F63_023067</name>
</gene>
<organism evidence="3 4">
    <name type="scientific">Diploptera punctata</name>
    <name type="common">Pacific beetle cockroach</name>
    <dbReference type="NCBI Taxonomy" id="6984"/>
    <lineage>
        <taxon>Eukaryota</taxon>
        <taxon>Metazoa</taxon>
        <taxon>Ecdysozoa</taxon>
        <taxon>Arthropoda</taxon>
        <taxon>Hexapoda</taxon>
        <taxon>Insecta</taxon>
        <taxon>Pterygota</taxon>
        <taxon>Neoptera</taxon>
        <taxon>Polyneoptera</taxon>
        <taxon>Dictyoptera</taxon>
        <taxon>Blattodea</taxon>
        <taxon>Blaberoidea</taxon>
        <taxon>Blaberidae</taxon>
        <taxon>Diplopterinae</taxon>
        <taxon>Diploptera</taxon>
    </lineage>
</organism>
<dbReference type="InterPro" id="IPR036719">
    <property type="entry name" value="Neuro-gated_channel_TM_sf"/>
</dbReference>
<feature type="transmembrane region" description="Helical" evidence="1">
    <location>
        <begin position="126"/>
        <end position="146"/>
    </location>
</feature>
<accession>A0AAD7ZKU9</accession>
<evidence type="ECO:0000259" key="2">
    <source>
        <dbReference type="Pfam" id="PF02932"/>
    </source>
</evidence>
<dbReference type="Gene3D" id="1.20.58.390">
    <property type="entry name" value="Neurotransmitter-gated ion-channel transmembrane domain"/>
    <property type="match status" value="1"/>
</dbReference>
<dbReference type="AlphaFoldDB" id="A0AAD7ZKU9"/>
<dbReference type="GO" id="GO:0005254">
    <property type="term" value="F:chloride channel activity"/>
    <property type="evidence" value="ECO:0007669"/>
    <property type="project" value="UniProtKB-ARBA"/>
</dbReference>
<dbReference type="GO" id="GO:0005230">
    <property type="term" value="F:extracellular ligand-gated monoatomic ion channel activity"/>
    <property type="evidence" value="ECO:0007669"/>
    <property type="project" value="UniProtKB-ARBA"/>
</dbReference>
<name>A0AAD7ZKU9_DIPPU</name>
<feature type="transmembrane region" description="Helical" evidence="1">
    <location>
        <begin position="93"/>
        <end position="114"/>
    </location>
</feature>
<dbReference type="EMBL" id="JASPKZ010007791">
    <property type="protein sequence ID" value="KAJ9582579.1"/>
    <property type="molecule type" value="Genomic_DNA"/>
</dbReference>
<feature type="transmembrane region" description="Helical" evidence="1">
    <location>
        <begin position="67"/>
        <end position="86"/>
    </location>
</feature>
<dbReference type="InterPro" id="IPR006201">
    <property type="entry name" value="Neur_channel"/>
</dbReference>
<dbReference type="Proteomes" id="UP001233999">
    <property type="component" value="Unassembled WGS sequence"/>
</dbReference>
<dbReference type="InterPro" id="IPR038050">
    <property type="entry name" value="Neuro_actylchol_rec"/>
</dbReference>
<dbReference type="GO" id="GO:0099095">
    <property type="term" value="F:ligand-gated monoatomic anion channel activity"/>
    <property type="evidence" value="ECO:0007669"/>
    <property type="project" value="UniProtKB-ARBA"/>
</dbReference>
<dbReference type="InterPro" id="IPR006028">
    <property type="entry name" value="GABAA/Glycine_rcpt"/>
</dbReference>
<evidence type="ECO:0000313" key="3">
    <source>
        <dbReference type="EMBL" id="KAJ9582579.1"/>
    </source>
</evidence>
<evidence type="ECO:0000256" key="1">
    <source>
        <dbReference type="SAM" id="Phobius"/>
    </source>
</evidence>
<evidence type="ECO:0000313" key="4">
    <source>
        <dbReference type="Proteomes" id="UP001233999"/>
    </source>
</evidence>
<sequence>MSWWYVRNELPVLFYKEKTDEMRIATHKAKLDICNDSTVTSYPWGKVSTVRVWLILKRELKAHMLDTYVPTTLFVIMSWGSFLVSPEMVPGRMVLLVTNLLSLVTMFEAIRASAPPSLGVKSIDVWLLSCIVFVFLALLEYAVILYRMKKTCRNNHVKRISKSGLSLNTYDRQGVLYRNSQSIKSQLRLVKRKMYEWFQRRILTTTMEWCILDRYSIICFPILFILYNIIYWSVYLSASRREMNEEEQCNIDL</sequence>
<dbReference type="GO" id="GO:0016020">
    <property type="term" value="C:membrane"/>
    <property type="evidence" value="ECO:0007669"/>
    <property type="project" value="InterPro"/>
</dbReference>
<keyword evidence="4" id="KW-1185">Reference proteome</keyword>
<dbReference type="SUPFAM" id="SSF90112">
    <property type="entry name" value="Neurotransmitter-gated ion-channel transmembrane pore"/>
    <property type="match status" value="1"/>
</dbReference>
<dbReference type="Pfam" id="PF02932">
    <property type="entry name" value="Neur_chan_memb"/>
    <property type="match status" value="1"/>
</dbReference>
<protein>
    <recommendedName>
        <fullName evidence="2">Neurotransmitter-gated ion-channel transmembrane domain-containing protein</fullName>
    </recommendedName>
</protein>